<keyword evidence="2" id="KW-0560">Oxidoreductase</keyword>
<accession>A0AAF0UW63</accession>
<comment type="similarity">
    <text evidence="1">Belongs to the short-chain dehydrogenases/reductases (SDR) family.</text>
</comment>
<dbReference type="Gene3D" id="3.40.50.720">
    <property type="entry name" value="NAD(P)-binding Rossmann-like Domain"/>
    <property type="match status" value="2"/>
</dbReference>
<evidence type="ECO:0000256" key="1">
    <source>
        <dbReference type="ARBA" id="ARBA00006484"/>
    </source>
</evidence>
<dbReference type="PRINTS" id="PR00081">
    <property type="entry name" value="GDHRDH"/>
</dbReference>
<protein>
    <recommendedName>
        <fullName evidence="5">Short chain alcohol dehydrogenase</fullName>
    </recommendedName>
</protein>
<dbReference type="SUPFAM" id="SSF51735">
    <property type="entry name" value="NAD(P)-binding Rossmann-fold domains"/>
    <property type="match status" value="2"/>
</dbReference>
<evidence type="ECO:0000256" key="2">
    <source>
        <dbReference type="ARBA" id="ARBA00023002"/>
    </source>
</evidence>
<evidence type="ECO:0008006" key="5">
    <source>
        <dbReference type="Google" id="ProtNLM"/>
    </source>
</evidence>
<evidence type="ECO:0000313" key="3">
    <source>
        <dbReference type="EMBL" id="WMV54248.1"/>
    </source>
</evidence>
<gene>
    <name evidence="3" type="ORF">MTR67_047633</name>
</gene>
<evidence type="ECO:0000313" key="4">
    <source>
        <dbReference type="Proteomes" id="UP001234989"/>
    </source>
</evidence>
<dbReference type="Pfam" id="PF13561">
    <property type="entry name" value="adh_short_C2"/>
    <property type="match status" value="2"/>
</dbReference>
<dbReference type="PANTHER" id="PTHR43180:SF30">
    <property type="entry name" value="MOMILACTONE A SYNTHASE"/>
    <property type="match status" value="1"/>
</dbReference>
<name>A0AAF0UW63_SOLVR</name>
<dbReference type="FunFam" id="3.40.50.720:FF:000084">
    <property type="entry name" value="Short-chain dehydrogenase reductase"/>
    <property type="match status" value="2"/>
</dbReference>
<dbReference type="InterPro" id="IPR002347">
    <property type="entry name" value="SDR_fam"/>
</dbReference>
<dbReference type="GO" id="GO:0016616">
    <property type="term" value="F:oxidoreductase activity, acting on the CH-OH group of donors, NAD or NADP as acceptor"/>
    <property type="evidence" value="ECO:0007669"/>
    <property type="project" value="UniProtKB-ARBA"/>
</dbReference>
<dbReference type="PANTHER" id="PTHR43180">
    <property type="entry name" value="3-OXOACYL-(ACYL-CARRIER-PROTEIN) REDUCTASE (AFU_ORTHOLOGUE AFUA_6G11210)"/>
    <property type="match status" value="1"/>
</dbReference>
<keyword evidence="4" id="KW-1185">Reference proteome</keyword>
<dbReference type="AlphaFoldDB" id="A0AAF0UW63"/>
<organism evidence="3 4">
    <name type="scientific">Solanum verrucosum</name>
    <dbReference type="NCBI Taxonomy" id="315347"/>
    <lineage>
        <taxon>Eukaryota</taxon>
        <taxon>Viridiplantae</taxon>
        <taxon>Streptophyta</taxon>
        <taxon>Embryophyta</taxon>
        <taxon>Tracheophyta</taxon>
        <taxon>Spermatophyta</taxon>
        <taxon>Magnoliopsida</taxon>
        <taxon>eudicotyledons</taxon>
        <taxon>Gunneridae</taxon>
        <taxon>Pentapetalae</taxon>
        <taxon>asterids</taxon>
        <taxon>lamiids</taxon>
        <taxon>Solanales</taxon>
        <taxon>Solanaceae</taxon>
        <taxon>Solanoideae</taxon>
        <taxon>Solaneae</taxon>
        <taxon>Solanum</taxon>
    </lineage>
</organism>
<reference evidence="3" key="1">
    <citation type="submission" date="2023-08" db="EMBL/GenBank/DDBJ databases">
        <title>A de novo genome assembly of Solanum verrucosum Schlechtendal, a Mexican diploid species geographically isolated from the other diploid A-genome species in potato relatives.</title>
        <authorList>
            <person name="Hosaka K."/>
        </authorList>
    </citation>
    <scope>NUCLEOTIDE SEQUENCE</scope>
    <source>
        <tissue evidence="3">Young leaves</tissue>
    </source>
</reference>
<sequence length="539" mass="57312">MAAHFARRLEGKVAIITGAASGIGEVAARLFTRHGAIVVIADIQDDLAQKVCENLDPSSLTYVHCDVTKEDDLKNVVNTAVSKYGKLDIMYNNAGIVDEIKSNILDNEKSEFEKVININLIGTFVGIKEAARVMIPRGQGSIISTASICASIGGVCSHAYTSSKHGVLGLTRNAAVDLGRYGIRVNCVSPYNVLTTMGLDTLKKIGKDSSDVYSNLKGATLTPNDVAEAAVFLASDESKYVSGHDLIVDGGFTVENPGLFTVSNGCPHIKKNGNRAHNRAGWDRLKGKVAIITGAASGIGEAAAKLFSRYGAKVVIADIQDDLAHKVCKDLDPSSTTFVHCDVTKEEDLENVVNIVVDKYGKLDIMYNNAGIMGAVKSNILENEKSDFEKVISTNLVGTFLGIKQAARVMIPRGQGSIITTGSVCSSIGGVCPHAYTSSKHGLLGLTRNAAVDLGRYGIRVNCVSPYVILTASALNTLKKMGKEDSDVYSTLKGATLTPNDVAETAVFLASDESKYVNGQDFIIDGGFTIENLGLSMFK</sequence>
<proteinExistence type="inferred from homology"/>
<dbReference type="Proteomes" id="UP001234989">
    <property type="component" value="Chromosome 11"/>
</dbReference>
<dbReference type="InterPro" id="IPR036291">
    <property type="entry name" value="NAD(P)-bd_dom_sf"/>
</dbReference>
<dbReference type="EMBL" id="CP133622">
    <property type="protein sequence ID" value="WMV54248.1"/>
    <property type="molecule type" value="Genomic_DNA"/>
</dbReference>
<dbReference type="PROSITE" id="PS00061">
    <property type="entry name" value="ADH_SHORT"/>
    <property type="match status" value="1"/>
</dbReference>
<dbReference type="PRINTS" id="PR00080">
    <property type="entry name" value="SDRFAMILY"/>
</dbReference>
<dbReference type="InterPro" id="IPR020904">
    <property type="entry name" value="Sc_DH/Rdtase_CS"/>
</dbReference>